<keyword evidence="5" id="KW-1278">Translocase</keyword>
<dbReference type="Pfam" id="PF00005">
    <property type="entry name" value="ABC_tran"/>
    <property type="match status" value="1"/>
</dbReference>
<dbReference type="Gene3D" id="3.40.50.300">
    <property type="entry name" value="P-loop containing nucleotide triphosphate hydrolases"/>
    <property type="match status" value="1"/>
</dbReference>
<dbReference type="SUPFAM" id="SSF52540">
    <property type="entry name" value="P-loop containing nucleoside triphosphate hydrolases"/>
    <property type="match status" value="1"/>
</dbReference>
<dbReference type="PROSITE" id="PS50893">
    <property type="entry name" value="ABC_TRANSPORTER_2"/>
    <property type="match status" value="1"/>
</dbReference>
<evidence type="ECO:0000256" key="1">
    <source>
        <dbReference type="ARBA" id="ARBA00005417"/>
    </source>
</evidence>
<evidence type="ECO:0000256" key="5">
    <source>
        <dbReference type="ARBA" id="ARBA00022967"/>
    </source>
</evidence>
<dbReference type="GO" id="GO:0016887">
    <property type="term" value="F:ATP hydrolysis activity"/>
    <property type="evidence" value="ECO:0007669"/>
    <property type="project" value="InterPro"/>
</dbReference>
<dbReference type="InterPro" id="IPR003593">
    <property type="entry name" value="AAA+_ATPase"/>
</dbReference>
<comment type="similarity">
    <text evidence="1">Belongs to the ABC transporter superfamily.</text>
</comment>
<reference evidence="8 9" key="1">
    <citation type="submission" date="2020-08" db="EMBL/GenBank/DDBJ databases">
        <title>Genomic Encyclopedia of Type Strains, Phase IV (KMG-IV): sequencing the most valuable type-strain genomes for metagenomic binning, comparative biology and taxonomic classification.</title>
        <authorList>
            <person name="Goeker M."/>
        </authorList>
    </citation>
    <scope>NUCLEOTIDE SEQUENCE [LARGE SCALE GENOMIC DNA]</scope>
    <source>
        <strain evidence="8 9">DSM 26385</strain>
    </source>
</reference>
<evidence type="ECO:0000259" key="7">
    <source>
        <dbReference type="PROSITE" id="PS50893"/>
    </source>
</evidence>
<dbReference type="PROSITE" id="PS00211">
    <property type="entry name" value="ABC_TRANSPORTER_1"/>
    <property type="match status" value="1"/>
</dbReference>
<dbReference type="CDD" id="cd03214">
    <property type="entry name" value="ABC_Iron-Siderophores_B12_Hemin"/>
    <property type="match status" value="1"/>
</dbReference>
<dbReference type="InterPro" id="IPR003439">
    <property type="entry name" value="ABC_transporter-like_ATP-bd"/>
</dbReference>
<evidence type="ECO:0000256" key="2">
    <source>
        <dbReference type="ARBA" id="ARBA00022448"/>
    </source>
</evidence>
<keyword evidence="9" id="KW-1185">Reference proteome</keyword>
<evidence type="ECO:0000313" key="8">
    <source>
        <dbReference type="EMBL" id="MBB4104160.1"/>
    </source>
</evidence>
<dbReference type="InterPro" id="IPR017871">
    <property type="entry name" value="ABC_transporter-like_CS"/>
</dbReference>
<keyword evidence="2" id="KW-0813">Transport</keyword>
<dbReference type="EMBL" id="JACIDU010000010">
    <property type="protein sequence ID" value="MBB4104160.1"/>
    <property type="molecule type" value="Genomic_DNA"/>
</dbReference>
<dbReference type="InterPro" id="IPR027417">
    <property type="entry name" value="P-loop_NTPase"/>
</dbReference>
<protein>
    <submittedName>
        <fullName evidence="8">Iron complex transport system ATP-binding protein</fullName>
    </submittedName>
</protein>
<dbReference type="RefSeq" id="WP_183793246.1">
    <property type="nucleotide sequence ID" value="NZ_JACIDU010000010.1"/>
</dbReference>
<sequence length="261" mass="27517">MSGPLLDIAGLDVDLGGTSVVRGLSLSVKTGEFVGLIGPNGAGKSTLLRAIAGLIPVGGTVSVAGERLDRLGTTERALRLAYVPQEHEIAWPVPVETLVALGRTPHRSSFTPLSSRDRQTVKDAMVRMDVARFAKRPATALSGGEKARVLIARALAQDTPLILADEPAAGLDPAYQIALMRVFRDLAGEGRGIIASMHDLGLSARWCTRLVLLNGGKIVADGPPEAVLTPETLRSIYGVSGFFGTAEDGLVVQPLDLVERR</sequence>
<organism evidence="8 9">
    <name type="scientific">Allorhizobium borbori</name>
    <dbReference type="NCBI Taxonomy" id="485907"/>
    <lineage>
        <taxon>Bacteria</taxon>
        <taxon>Pseudomonadati</taxon>
        <taxon>Pseudomonadota</taxon>
        <taxon>Alphaproteobacteria</taxon>
        <taxon>Hyphomicrobiales</taxon>
        <taxon>Rhizobiaceae</taxon>
        <taxon>Rhizobium/Agrobacterium group</taxon>
        <taxon>Allorhizobium</taxon>
    </lineage>
</organism>
<keyword evidence="3" id="KW-0547">Nucleotide-binding</keyword>
<dbReference type="AlphaFoldDB" id="A0A7W6K2T1"/>
<accession>A0A7W6K2T1</accession>
<dbReference type="Proteomes" id="UP000584824">
    <property type="component" value="Unassembled WGS sequence"/>
</dbReference>
<gene>
    <name evidence="8" type="ORF">GGQ66_002733</name>
</gene>
<dbReference type="SMART" id="SM00382">
    <property type="entry name" value="AAA"/>
    <property type="match status" value="1"/>
</dbReference>
<evidence type="ECO:0000256" key="3">
    <source>
        <dbReference type="ARBA" id="ARBA00022741"/>
    </source>
</evidence>
<comment type="caution">
    <text evidence="8">The sequence shown here is derived from an EMBL/GenBank/DDBJ whole genome shotgun (WGS) entry which is preliminary data.</text>
</comment>
<dbReference type="PANTHER" id="PTHR42794:SF1">
    <property type="entry name" value="HEMIN IMPORT ATP-BINDING PROTEIN HMUV"/>
    <property type="match status" value="1"/>
</dbReference>
<feature type="domain" description="ABC transporter" evidence="7">
    <location>
        <begin position="6"/>
        <end position="240"/>
    </location>
</feature>
<keyword evidence="4 8" id="KW-0067">ATP-binding</keyword>
<name>A0A7W6K2T1_9HYPH</name>
<dbReference type="GO" id="GO:0005524">
    <property type="term" value="F:ATP binding"/>
    <property type="evidence" value="ECO:0007669"/>
    <property type="project" value="UniProtKB-KW"/>
</dbReference>
<evidence type="ECO:0000256" key="6">
    <source>
        <dbReference type="ARBA" id="ARBA00037066"/>
    </source>
</evidence>
<comment type="function">
    <text evidence="6">Part of the ABC transporter complex HmuTUV involved in hemin import. Responsible for energy coupling to the transport system.</text>
</comment>
<dbReference type="FunFam" id="3.40.50.300:FF:000134">
    <property type="entry name" value="Iron-enterobactin ABC transporter ATP-binding protein"/>
    <property type="match status" value="1"/>
</dbReference>
<evidence type="ECO:0000313" key="9">
    <source>
        <dbReference type="Proteomes" id="UP000584824"/>
    </source>
</evidence>
<evidence type="ECO:0000256" key="4">
    <source>
        <dbReference type="ARBA" id="ARBA00022840"/>
    </source>
</evidence>
<dbReference type="PANTHER" id="PTHR42794">
    <property type="entry name" value="HEMIN IMPORT ATP-BINDING PROTEIN HMUV"/>
    <property type="match status" value="1"/>
</dbReference>
<proteinExistence type="inferred from homology"/>